<dbReference type="SUPFAM" id="SSF48452">
    <property type="entry name" value="TPR-like"/>
    <property type="match status" value="1"/>
</dbReference>
<dbReference type="RefSeq" id="WP_113948629.1">
    <property type="nucleotide sequence ID" value="NZ_QNQU01000007.1"/>
</dbReference>
<gene>
    <name evidence="7" type="ORF">DRW42_09720</name>
</gene>
<dbReference type="InterPro" id="IPR012944">
    <property type="entry name" value="SusD_RagB_dom"/>
</dbReference>
<evidence type="ECO:0000256" key="4">
    <source>
        <dbReference type="ARBA" id="ARBA00023136"/>
    </source>
</evidence>
<dbReference type="AlphaFoldDB" id="A0A366L258"/>
<evidence type="ECO:0000256" key="2">
    <source>
        <dbReference type="ARBA" id="ARBA00006275"/>
    </source>
</evidence>
<evidence type="ECO:0000313" key="7">
    <source>
        <dbReference type="EMBL" id="RBQ07870.1"/>
    </source>
</evidence>
<organism evidence="7 8">
    <name type="scientific">Pedobacter miscanthi</name>
    <dbReference type="NCBI Taxonomy" id="2259170"/>
    <lineage>
        <taxon>Bacteria</taxon>
        <taxon>Pseudomonadati</taxon>
        <taxon>Bacteroidota</taxon>
        <taxon>Sphingobacteriia</taxon>
        <taxon>Sphingobacteriales</taxon>
        <taxon>Sphingobacteriaceae</taxon>
        <taxon>Pedobacter</taxon>
    </lineage>
</organism>
<dbReference type="InterPro" id="IPR011990">
    <property type="entry name" value="TPR-like_helical_dom_sf"/>
</dbReference>
<evidence type="ECO:0000259" key="6">
    <source>
        <dbReference type="Pfam" id="PF07980"/>
    </source>
</evidence>
<keyword evidence="3" id="KW-0732">Signal</keyword>
<evidence type="ECO:0000256" key="3">
    <source>
        <dbReference type="ARBA" id="ARBA00022729"/>
    </source>
</evidence>
<dbReference type="GO" id="GO:0009279">
    <property type="term" value="C:cell outer membrane"/>
    <property type="evidence" value="ECO:0007669"/>
    <property type="project" value="UniProtKB-SubCell"/>
</dbReference>
<reference evidence="7 8" key="1">
    <citation type="submission" date="2018-07" db="EMBL/GenBank/DDBJ databases">
        <title>A draft genome of a endophytic bacteria, a new species of Pedobacter.</title>
        <authorList>
            <person name="Zhang Z.D."/>
            <person name="Chen Z.J."/>
        </authorList>
    </citation>
    <scope>NUCLEOTIDE SEQUENCE [LARGE SCALE GENOMIC DNA]</scope>
    <source>
        <strain evidence="7 8">RS10</strain>
    </source>
</reference>
<dbReference type="EMBL" id="QNQU01000007">
    <property type="protein sequence ID" value="RBQ07870.1"/>
    <property type="molecule type" value="Genomic_DNA"/>
</dbReference>
<protein>
    <recommendedName>
        <fullName evidence="6">RagB/SusD domain-containing protein</fullName>
    </recommendedName>
</protein>
<dbReference type="Pfam" id="PF07980">
    <property type="entry name" value="SusD_RagB"/>
    <property type="match status" value="1"/>
</dbReference>
<keyword evidence="5" id="KW-0998">Cell outer membrane</keyword>
<evidence type="ECO:0000313" key="8">
    <source>
        <dbReference type="Proteomes" id="UP000252081"/>
    </source>
</evidence>
<feature type="domain" description="RagB/SusD" evidence="6">
    <location>
        <begin position="422"/>
        <end position="561"/>
    </location>
</feature>
<proteinExistence type="inferred from homology"/>
<comment type="similarity">
    <text evidence="2">Belongs to the SusD family.</text>
</comment>
<keyword evidence="4" id="KW-0472">Membrane</keyword>
<evidence type="ECO:0000256" key="1">
    <source>
        <dbReference type="ARBA" id="ARBA00004442"/>
    </source>
</evidence>
<keyword evidence="8" id="KW-1185">Reference proteome</keyword>
<dbReference type="OrthoDB" id="1035036at2"/>
<comment type="subcellular location">
    <subcellularLocation>
        <location evidence="1">Cell outer membrane</location>
    </subcellularLocation>
</comment>
<dbReference type="Gene3D" id="1.25.40.390">
    <property type="match status" value="1"/>
</dbReference>
<sequence length="564" mass="62923">MKTNKILFLVVAFIILASFSCKKFMTVEPGDAVLKSNSMKNSTDAINVINGLYSLMQPLVDQMYLAGEAQADLVVAARGADKYVREIAENRVTASNPYTDYSKFYRLIIACNQAINDFGEVAKIDPVYNTNVYSLNIAEVTYIRAWTYLQLVKIWGDVPYIEEGVIDATQIKSVAKMNGDDIMRKVAAQCEANLSKMQLLSQETGYGGGDQANLAGQFNQRNSRILLAELYVYAGNYNQAWITIQPYYSGADLANPTRTTAIESAPFNMFAGQWQNWHQAFDRVDVNVYGRMVGLTINFDGSRNQFNSLIKWTGNKNGAVYALKPSTNAIEGWKRAPSILQTYQNTQAGYFINPSYTFGNGPQDAVNADGSLIIGGYGDYIRGAGGSYFVSGQDTLIFKFLTKNRVNGVSTMKDLLINDAYSNNDMYYILYRDGTLCLLISEILNNIGLPSQALLNFNGFANYAYVAKGTRYRVGVYPLSLDPKGGDMVKQVDRLILDEGALELAFEGRRWFDLVRFAKRSTDPDFLGKLVARKYPEGMRASIIAKYRNPASWYFPVYNAGINQ</sequence>
<comment type="caution">
    <text evidence="7">The sequence shown here is derived from an EMBL/GenBank/DDBJ whole genome shotgun (WGS) entry which is preliminary data.</text>
</comment>
<evidence type="ECO:0000256" key="5">
    <source>
        <dbReference type="ARBA" id="ARBA00023237"/>
    </source>
</evidence>
<dbReference type="PROSITE" id="PS51257">
    <property type="entry name" value="PROKAR_LIPOPROTEIN"/>
    <property type="match status" value="1"/>
</dbReference>
<name>A0A366L258_9SPHI</name>
<accession>A0A366L258</accession>
<dbReference type="Proteomes" id="UP000252081">
    <property type="component" value="Unassembled WGS sequence"/>
</dbReference>